<dbReference type="AlphaFoldDB" id="A0A1Y6D0B2"/>
<dbReference type="EMBL" id="FXAM01000001">
    <property type="protein sequence ID" value="SMF96031.1"/>
    <property type="molecule type" value="Genomic_DNA"/>
</dbReference>
<evidence type="ECO:0000313" key="2">
    <source>
        <dbReference type="Proteomes" id="UP000192923"/>
    </source>
</evidence>
<dbReference type="Gene3D" id="2.30.300.10">
    <property type="entry name" value="Baseplate protein-like domain - beta roll fold"/>
    <property type="match status" value="1"/>
</dbReference>
<protein>
    <submittedName>
        <fullName evidence="1">Phage protein D</fullName>
    </submittedName>
</protein>
<evidence type="ECO:0000313" key="1">
    <source>
        <dbReference type="EMBL" id="SMF96031.1"/>
    </source>
</evidence>
<dbReference type="STRING" id="1760988.SAMN02949497_3411"/>
<dbReference type="SUPFAM" id="SSF69279">
    <property type="entry name" value="Phage tail proteins"/>
    <property type="match status" value="1"/>
</dbReference>
<organism evidence="1 2">
    <name type="scientific">Methylomagnum ishizawai</name>
    <dbReference type="NCBI Taxonomy" id="1760988"/>
    <lineage>
        <taxon>Bacteria</taxon>
        <taxon>Pseudomonadati</taxon>
        <taxon>Pseudomonadota</taxon>
        <taxon>Gammaproteobacteria</taxon>
        <taxon>Methylococcales</taxon>
        <taxon>Methylococcaceae</taxon>
        <taxon>Methylomagnum</taxon>
    </lineage>
</organism>
<sequence length="373" mass="40787">MNGEALALIPRGIVKLNGEIVHGWIEFETEANAFYEADTFSLSFATDAPDGKPAAWFIGQTELLVELLVVVFDGATANADILEPATSIFYGRVDTLDYDPAEGVVELSGRDLTGKLIDTKTTGKWQNLPASEIVRIIAGKNGLTPVVTATAGKAGAYYEIDHVTLTNARTEWDLLTYLAERTGKVVYIQGKALHFEDKPESGASNFLIEWVTTSDVRGYPVSNVEKLRFSKSLTLAKDVIVKVRSWNAKRKRAFTVQARATKRPSTALAQEAQPEGDAQVYSFSKPGLSKEDALAYAQQKLAEISAHELKLAFSAPGTHALNIRTLIEVRGTGTRFDTLYYPDTITRRLAPDDGGYSMEVAAKNHDPNSEVLI</sequence>
<accession>A0A1Y6D0B2</accession>
<gene>
    <name evidence="1" type="ORF">SAMN02949497_3411</name>
</gene>
<name>A0A1Y6D0B2_9GAMM</name>
<dbReference type="RefSeq" id="WP_085214755.1">
    <property type="nucleotide sequence ID" value="NZ_FXAM01000001.1"/>
</dbReference>
<reference evidence="1 2" key="1">
    <citation type="submission" date="2016-12" db="EMBL/GenBank/DDBJ databases">
        <authorList>
            <person name="Song W.-J."/>
            <person name="Kurnit D.M."/>
        </authorList>
    </citation>
    <scope>NUCLEOTIDE SEQUENCE [LARGE SCALE GENOMIC DNA]</scope>
    <source>
        <strain evidence="1 2">175</strain>
    </source>
</reference>
<dbReference type="Proteomes" id="UP000192923">
    <property type="component" value="Unassembled WGS sequence"/>
</dbReference>
<dbReference type="OrthoDB" id="8586932at2"/>
<keyword evidence="2" id="KW-1185">Reference proteome</keyword>
<proteinExistence type="predicted"/>